<comment type="caution">
    <text evidence="1">The sequence shown here is derived from an EMBL/GenBank/DDBJ whole genome shotgun (WGS) entry which is preliminary data.</text>
</comment>
<protein>
    <submittedName>
        <fullName evidence="1">Uncharacterized protein</fullName>
    </submittedName>
</protein>
<evidence type="ECO:0000313" key="2">
    <source>
        <dbReference type="Proteomes" id="UP001151760"/>
    </source>
</evidence>
<reference evidence="1" key="2">
    <citation type="submission" date="2022-01" db="EMBL/GenBank/DDBJ databases">
        <authorList>
            <person name="Yamashiro T."/>
            <person name="Shiraishi A."/>
            <person name="Satake H."/>
            <person name="Nakayama K."/>
        </authorList>
    </citation>
    <scope>NUCLEOTIDE SEQUENCE</scope>
</reference>
<organism evidence="1 2">
    <name type="scientific">Tanacetum coccineum</name>
    <dbReference type="NCBI Taxonomy" id="301880"/>
    <lineage>
        <taxon>Eukaryota</taxon>
        <taxon>Viridiplantae</taxon>
        <taxon>Streptophyta</taxon>
        <taxon>Embryophyta</taxon>
        <taxon>Tracheophyta</taxon>
        <taxon>Spermatophyta</taxon>
        <taxon>Magnoliopsida</taxon>
        <taxon>eudicotyledons</taxon>
        <taxon>Gunneridae</taxon>
        <taxon>Pentapetalae</taxon>
        <taxon>asterids</taxon>
        <taxon>campanulids</taxon>
        <taxon>Asterales</taxon>
        <taxon>Asteraceae</taxon>
        <taxon>Asteroideae</taxon>
        <taxon>Anthemideae</taxon>
        <taxon>Anthemidinae</taxon>
        <taxon>Tanacetum</taxon>
    </lineage>
</organism>
<reference evidence="1" key="1">
    <citation type="journal article" date="2022" name="Int. J. Mol. Sci.">
        <title>Draft Genome of Tanacetum Coccineum: Genomic Comparison of Closely Related Tanacetum-Family Plants.</title>
        <authorList>
            <person name="Yamashiro T."/>
            <person name="Shiraishi A."/>
            <person name="Nakayama K."/>
            <person name="Satake H."/>
        </authorList>
    </citation>
    <scope>NUCLEOTIDE SEQUENCE</scope>
</reference>
<dbReference type="EMBL" id="BQNB010014829">
    <property type="protein sequence ID" value="GJT32878.1"/>
    <property type="molecule type" value="Genomic_DNA"/>
</dbReference>
<gene>
    <name evidence="1" type="ORF">Tco_0923297</name>
</gene>
<name>A0ABQ5D3X0_9ASTR</name>
<proteinExistence type="predicted"/>
<keyword evidence="2" id="KW-1185">Reference proteome</keyword>
<evidence type="ECO:0000313" key="1">
    <source>
        <dbReference type="EMBL" id="GJT32878.1"/>
    </source>
</evidence>
<accession>A0ABQ5D3X0</accession>
<sequence>MNTAGALVSPKGITRFEKKLVHLEQPLQPALDPATTTQEAIDAYYELVSAQQEVACLMLASMSPDL</sequence>
<dbReference type="Proteomes" id="UP001151760">
    <property type="component" value="Unassembled WGS sequence"/>
</dbReference>